<dbReference type="Proteomes" id="UP000306236">
    <property type="component" value="Unassembled WGS sequence"/>
</dbReference>
<evidence type="ECO:0000256" key="5">
    <source>
        <dbReference type="SAM" id="SignalP"/>
    </source>
</evidence>
<keyword evidence="8" id="KW-1185">Reference proteome</keyword>
<dbReference type="OrthoDB" id="9815217at2"/>
<evidence type="ECO:0000256" key="1">
    <source>
        <dbReference type="ARBA" id="ARBA00004442"/>
    </source>
</evidence>
<name>A0A4S5BFF8_9BURK</name>
<proteinExistence type="predicted"/>
<dbReference type="InterPro" id="IPR036737">
    <property type="entry name" value="OmpA-like_sf"/>
</dbReference>
<dbReference type="GO" id="GO:0009279">
    <property type="term" value="C:cell outer membrane"/>
    <property type="evidence" value="ECO:0007669"/>
    <property type="project" value="UniProtKB-SubCell"/>
</dbReference>
<dbReference type="PRINTS" id="PR01021">
    <property type="entry name" value="OMPADOMAIN"/>
</dbReference>
<feature type="domain" description="OmpA-like" evidence="6">
    <location>
        <begin position="70"/>
        <end position="187"/>
    </location>
</feature>
<evidence type="ECO:0000259" key="6">
    <source>
        <dbReference type="PROSITE" id="PS51123"/>
    </source>
</evidence>
<keyword evidence="2 4" id="KW-0472">Membrane</keyword>
<evidence type="ECO:0000313" key="8">
    <source>
        <dbReference type="Proteomes" id="UP000306236"/>
    </source>
</evidence>
<feature type="chain" id="PRO_5020610685" evidence="5">
    <location>
        <begin position="22"/>
        <end position="187"/>
    </location>
</feature>
<keyword evidence="3" id="KW-0998">Cell outer membrane</keyword>
<accession>A0A4S5BFF8</accession>
<dbReference type="Gene3D" id="3.30.1330.60">
    <property type="entry name" value="OmpA-like domain"/>
    <property type="match status" value="1"/>
</dbReference>
<dbReference type="InterPro" id="IPR006664">
    <property type="entry name" value="OMP_bac"/>
</dbReference>
<dbReference type="PROSITE" id="PS51123">
    <property type="entry name" value="OMPA_2"/>
    <property type="match status" value="1"/>
</dbReference>
<protein>
    <submittedName>
        <fullName evidence="7">OmpA family protein</fullName>
    </submittedName>
</protein>
<comment type="caution">
    <text evidence="7">The sequence shown here is derived from an EMBL/GenBank/DDBJ whole genome shotgun (WGS) entry which is preliminary data.</text>
</comment>
<dbReference type="Pfam" id="PF00691">
    <property type="entry name" value="OmpA"/>
    <property type="match status" value="1"/>
</dbReference>
<keyword evidence="5" id="KW-0732">Signal</keyword>
<dbReference type="SUPFAM" id="SSF103088">
    <property type="entry name" value="OmpA-like"/>
    <property type="match status" value="1"/>
</dbReference>
<feature type="signal peptide" evidence="5">
    <location>
        <begin position="1"/>
        <end position="21"/>
    </location>
</feature>
<comment type="subcellular location">
    <subcellularLocation>
        <location evidence="1">Cell outer membrane</location>
    </subcellularLocation>
</comment>
<dbReference type="InterPro" id="IPR006665">
    <property type="entry name" value="OmpA-like"/>
</dbReference>
<sequence>MEKMKLKNLFLLLAPTVFLVACETTPPVEKAAEQTVSSQPEIQENPWVASKAVLLEQLRLNPHLRVQEPDDQSIYVQIRSTNSFNSSGTTPSAQLLESLDGIANALEGLEQIQVEVAGHTDNVGNPQKNLELSAARAQVVVDYLVAKGLAMPITAVGYGSEKPVASNNTREGRSVNRRIDLLITPQP</sequence>
<evidence type="ECO:0000313" key="7">
    <source>
        <dbReference type="EMBL" id="THJ31057.1"/>
    </source>
</evidence>
<dbReference type="EMBL" id="SSWX01000028">
    <property type="protein sequence ID" value="THJ31057.1"/>
    <property type="molecule type" value="Genomic_DNA"/>
</dbReference>
<evidence type="ECO:0000256" key="2">
    <source>
        <dbReference type="ARBA" id="ARBA00023136"/>
    </source>
</evidence>
<dbReference type="AlphaFoldDB" id="A0A4S5BFF8"/>
<evidence type="ECO:0000256" key="3">
    <source>
        <dbReference type="ARBA" id="ARBA00023237"/>
    </source>
</evidence>
<evidence type="ECO:0000256" key="4">
    <source>
        <dbReference type="PROSITE-ProRule" id="PRU00473"/>
    </source>
</evidence>
<reference evidence="7 8" key="1">
    <citation type="submission" date="2019-04" db="EMBL/GenBank/DDBJ databases">
        <title>Lampropedia sp YIM MLB12 draf genome.</title>
        <authorList>
            <person name="Wang Y.-X."/>
        </authorList>
    </citation>
    <scope>NUCLEOTIDE SEQUENCE [LARGE SCALE GENOMIC DNA]</scope>
    <source>
        <strain evidence="7 8">YIM MLB12</strain>
    </source>
</reference>
<organism evidence="7 8">
    <name type="scientific">Lampropedia aestuarii</name>
    <dbReference type="NCBI Taxonomy" id="2562762"/>
    <lineage>
        <taxon>Bacteria</taxon>
        <taxon>Pseudomonadati</taxon>
        <taxon>Pseudomonadota</taxon>
        <taxon>Betaproteobacteria</taxon>
        <taxon>Burkholderiales</taxon>
        <taxon>Comamonadaceae</taxon>
        <taxon>Lampropedia</taxon>
    </lineage>
</organism>
<dbReference type="InterPro" id="IPR050330">
    <property type="entry name" value="Bact_OuterMem_StrucFunc"/>
</dbReference>
<dbReference type="PANTHER" id="PTHR30329:SF21">
    <property type="entry name" value="LIPOPROTEIN YIAD-RELATED"/>
    <property type="match status" value="1"/>
</dbReference>
<dbReference type="CDD" id="cd07185">
    <property type="entry name" value="OmpA_C-like"/>
    <property type="match status" value="1"/>
</dbReference>
<dbReference type="PROSITE" id="PS51257">
    <property type="entry name" value="PROKAR_LIPOPROTEIN"/>
    <property type="match status" value="1"/>
</dbReference>
<dbReference type="PANTHER" id="PTHR30329">
    <property type="entry name" value="STATOR ELEMENT OF FLAGELLAR MOTOR COMPLEX"/>
    <property type="match status" value="1"/>
</dbReference>
<gene>
    <name evidence="7" type="ORF">E8K88_16105</name>
</gene>